<dbReference type="SUPFAM" id="SSF47473">
    <property type="entry name" value="EF-hand"/>
    <property type="match status" value="1"/>
</dbReference>
<keyword evidence="2" id="KW-0106">Calcium</keyword>
<reference evidence="5 6" key="1">
    <citation type="journal article" date="2020" name="IScience">
        <title>Genome Sequencing of the Endangered Kingdonia uniflora (Circaeasteraceae, Ranunculales) Reveals Potential Mechanisms of Evolutionary Specialization.</title>
        <authorList>
            <person name="Sun Y."/>
            <person name="Deng T."/>
            <person name="Zhang A."/>
            <person name="Moore M.J."/>
            <person name="Landis J.B."/>
            <person name="Lin N."/>
            <person name="Zhang H."/>
            <person name="Zhang X."/>
            <person name="Huang J."/>
            <person name="Zhang X."/>
            <person name="Sun H."/>
            <person name="Wang H."/>
        </authorList>
    </citation>
    <scope>NUCLEOTIDE SEQUENCE [LARGE SCALE GENOMIC DNA]</scope>
    <source>
        <strain evidence="5">TB1705</strain>
        <tissue evidence="5">Leaf</tissue>
    </source>
</reference>
<dbReference type="InterPro" id="IPR050145">
    <property type="entry name" value="Centrin_CML-like"/>
</dbReference>
<accession>A0A7J7N129</accession>
<keyword evidence="6" id="KW-1185">Reference proteome</keyword>
<feature type="domain" description="EF-hand" evidence="4">
    <location>
        <begin position="183"/>
        <end position="213"/>
    </location>
</feature>
<feature type="domain" description="EF-hand" evidence="4">
    <location>
        <begin position="111"/>
        <end position="146"/>
    </location>
</feature>
<evidence type="ECO:0000259" key="4">
    <source>
        <dbReference type="PROSITE" id="PS50222"/>
    </source>
</evidence>
<protein>
    <recommendedName>
        <fullName evidence="4">EF-hand domain-containing protein</fullName>
    </recommendedName>
</protein>
<feature type="region of interest" description="Disordered" evidence="3">
    <location>
        <begin position="1"/>
        <end position="34"/>
    </location>
</feature>
<feature type="compositionally biased region" description="Polar residues" evidence="3">
    <location>
        <begin position="1"/>
        <end position="11"/>
    </location>
</feature>
<organism evidence="5 6">
    <name type="scientific">Kingdonia uniflora</name>
    <dbReference type="NCBI Taxonomy" id="39325"/>
    <lineage>
        <taxon>Eukaryota</taxon>
        <taxon>Viridiplantae</taxon>
        <taxon>Streptophyta</taxon>
        <taxon>Embryophyta</taxon>
        <taxon>Tracheophyta</taxon>
        <taxon>Spermatophyta</taxon>
        <taxon>Magnoliopsida</taxon>
        <taxon>Ranunculales</taxon>
        <taxon>Circaeasteraceae</taxon>
        <taxon>Kingdonia</taxon>
    </lineage>
</organism>
<evidence type="ECO:0000313" key="5">
    <source>
        <dbReference type="EMBL" id="KAF6160899.1"/>
    </source>
</evidence>
<feature type="domain" description="EF-hand" evidence="4">
    <location>
        <begin position="147"/>
        <end position="182"/>
    </location>
</feature>
<dbReference type="PANTHER" id="PTHR23050">
    <property type="entry name" value="CALCIUM BINDING PROTEIN"/>
    <property type="match status" value="1"/>
</dbReference>
<dbReference type="PROSITE" id="PS50222">
    <property type="entry name" value="EF_HAND_2"/>
    <property type="match status" value="4"/>
</dbReference>
<dbReference type="OrthoDB" id="26525at2759"/>
<dbReference type="InterPro" id="IPR002048">
    <property type="entry name" value="EF_hand_dom"/>
</dbReference>
<evidence type="ECO:0000256" key="1">
    <source>
        <dbReference type="ARBA" id="ARBA00022737"/>
    </source>
</evidence>
<dbReference type="EMBL" id="JACGCM010001147">
    <property type="protein sequence ID" value="KAF6160899.1"/>
    <property type="molecule type" value="Genomic_DNA"/>
</dbReference>
<dbReference type="InterPro" id="IPR018247">
    <property type="entry name" value="EF_Hand_1_Ca_BS"/>
</dbReference>
<dbReference type="Gene3D" id="1.10.238.10">
    <property type="entry name" value="EF-hand"/>
    <property type="match status" value="2"/>
</dbReference>
<evidence type="ECO:0000256" key="3">
    <source>
        <dbReference type="SAM" id="MobiDB-lite"/>
    </source>
</evidence>
<dbReference type="GO" id="GO:0005509">
    <property type="term" value="F:calcium ion binding"/>
    <property type="evidence" value="ECO:0007669"/>
    <property type="project" value="InterPro"/>
</dbReference>
<dbReference type="AlphaFoldDB" id="A0A7J7N129"/>
<dbReference type="SMART" id="SM00054">
    <property type="entry name" value="EFh"/>
    <property type="match status" value="4"/>
</dbReference>
<dbReference type="Proteomes" id="UP000541444">
    <property type="component" value="Unassembled WGS sequence"/>
</dbReference>
<dbReference type="PROSITE" id="PS00018">
    <property type="entry name" value="EF_HAND_1"/>
    <property type="match status" value="3"/>
</dbReference>
<comment type="caution">
    <text evidence="5">The sequence shown here is derived from an EMBL/GenBank/DDBJ whole genome shotgun (WGS) entry which is preliminary data.</text>
</comment>
<dbReference type="FunFam" id="1.10.238.10:FF:000341">
    <property type="entry name" value="Putative calcium-binding protein CML19"/>
    <property type="match status" value="1"/>
</dbReference>
<proteinExistence type="predicted"/>
<gene>
    <name evidence="5" type="ORF">GIB67_025434</name>
</gene>
<dbReference type="Pfam" id="PF13499">
    <property type="entry name" value="EF-hand_7"/>
    <property type="match status" value="2"/>
</dbReference>
<sequence length="213" mass="23540">MKTEIVLSNISDYEGDDSGSSHKSSPPRAAGGWSPKSVFQRLARKLSPSNSTNSNRSLHLNNDHTLLPLSNTAISKHRELQRVFYCFDEDGDGKISPAELQSCVRTIGGELSTADAQDIVTSTDTDGDGLLGFDDFVKLMKADGEEEEKKDLIEAFRMYEMEGSGSITPKSLKKMLTRLGEAKTTEECKAIISSFDLNEDGVLSFEEFRIMMR</sequence>
<feature type="domain" description="EF-hand" evidence="4">
    <location>
        <begin position="75"/>
        <end position="110"/>
    </location>
</feature>
<evidence type="ECO:0000256" key="2">
    <source>
        <dbReference type="ARBA" id="ARBA00022837"/>
    </source>
</evidence>
<name>A0A7J7N129_9MAGN</name>
<keyword evidence="1" id="KW-0677">Repeat</keyword>
<evidence type="ECO:0000313" key="6">
    <source>
        <dbReference type="Proteomes" id="UP000541444"/>
    </source>
</evidence>
<dbReference type="CDD" id="cd00051">
    <property type="entry name" value="EFh"/>
    <property type="match status" value="2"/>
</dbReference>
<dbReference type="InterPro" id="IPR011992">
    <property type="entry name" value="EF-hand-dom_pair"/>
</dbReference>